<reference evidence="1" key="2">
    <citation type="journal article" date="2007" name="Science">
        <title>Draft genome sequence of the sexually transmitted pathogen Trichomonas vaginalis.</title>
        <authorList>
            <person name="Carlton J.M."/>
            <person name="Hirt R.P."/>
            <person name="Silva J.C."/>
            <person name="Delcher A.L."/>
            <person name="Schatz M."/>
            <person name="Zhao Q."/>
            <person name="Wortman J.R."/>
            <person name="Bidwell S.L."/>
            <person name="Alsmark U.C.M."/>
            <person name="Besteiro S."/>
            <person name="Sicheritz-Ponten T."/>
            <person name="Noel C.J."/>
            <person name="Dacks J.B."/>
            <person name="Foster P.G."/>
            <person name="Simillion C."/>
            <person name="Van de Peer Y."/>
            <person name="Miranda-Saavedra D."/>
            <person name="Barton G.J."/>
            <person name="Westrop G.D."/>
            <person name="Mueller S."/>
            <person name="Dessi D."/>
            <person name="Fiori P.L."/>
            <person name="Ren Q."/>
            <person name="Paulsen I."/>
            <person name="Zhang H."/>
            <person name="Bastida-Corcuera F.D."/>
            <person name="Simoes-Barbosa A."/>
            <person name="Brown M.T."/>
            <person name="Hayes R.D."/>
            <person name="Mukherjee M."/>
            <person name="Okumura C.Y."/>
            <person name="Schneider R."/>
            <person name="Smith A.J."/>
            <person name="Vanacova S."/>
            <person name="Villalvazo M."/>
            <person name="Haas B.J."/>
            <person name="Pertea M."/>
            <person name="Feldblyum T.V."/>
            <person name="Utterback T.R."/>
            <person name="Shu C.L."/>
            <person name="Osoegawa K."/>
            <person name="de Jong P.J."/>
            <person name="Hrdy I."/>
            <person name="Horvathova L."/>
            <person name="Zubacova Z."/>
            <person name="Dolezal P."/>
            <person name="Malik S.B."/>
            <person name="Logsdon J.M. Jr."/>
            <person name="Henze K."/>
            <person name="Gupta A."/>
            <person name="Wang C.C."/>
            <person name="Dunne R.L."/>
            <person name="Upcroft J.A."/>
            <person name="Upcroft P."/>
            <person name="White O."/>
            <person name="Salzberg S.L."/>
            <person name="Tang P."/>
            <person name="Chiu C.-H."/>
            <person name="Lee Y.-S."/>
            <person name="Embley T.M."/>
            <person name="Coombs G.H."/>
            <person name="Mottram J.C."/>
            <person name="Tachezy J."/>
            <person name="Fraser-Liggett C.M."/>
            <person name="Johnson P.J."/>
        </authorList>
    </citation>
    <scope>NUCLEOTIDE SEQUENCE [LARGE SCALE GENOMIC DNA]</scope>
    <source>
        <strain evidence="1">G3</strain>
    </source>
</reference>
<dbReference type="KEGG" id="tva:4765613"/>
<dbReference type="SMR" id="A2EHY3"/>
<dbReference type="VEuPathDB" id="TrichDB:TVAGG3_0230060"/>
<dbReference type="OrthoDB" id="1729737at2759"/>
<gene>
    <name evidence="1" type="ORF">TVAG_117960</name>
</gene>
<evidence type="ECO:0000313" key="2">
    <source>
        <dbReference type="Proteomes" id="UP000001542"/>
    </source>
</evidence>
<reference evidence="1" key="1">
    <citation type="submission" date="2006-10" db="EMBL/GenBank/DDBJ databases">
        <authorList>
            <person name="Amadeo P."/>
            <person name="Zhao Q."/>
            <person name="Wortman J."/>
            <person name="Fraser-Liggett C."/>
            <person name="Carlton J."/>
        </authorList>
    </citation>
    <scope>NUCLEOTIDE SEQUENCE</scope>
    <source>
        <strain evidence="1">G3</strain>
    </source>
</reference>
<keyword evidence="2" id="KW-1185">Reference proteome</keyword>
<proteinExistence type="predicted"/>
<organism evidence="1 2">
    <name type="scientific">Trichomonas vaginalis (strain ATCC PRA-98 / G3)</name>
    <dbReference type="NCBI Taxonomy" id="412133"/>
    <lineage>
        <taxon>Eukaryota</taxon>
        <taxon>Metamonada</taxon>
        <taxon>Parabasalia</taxon>
        <taxon>Trichomonadida</taxon>
        <taxon>Trichomonadidae</taxon>
        <taxon>Trichomonas</taxon>
    </lineage>
</organism>
<evidence type="ECO:0000313" key="1">
    <source>
        <dbReference type="EMBL" id="EAY07715.1"/>
    </source>
</evidence>
<dbReference type="InParanoid" id="A2EHY3"/>
<protein>
    <submittedName>
        <fullName evidence="1">Uncharacterized protein</fullName>
    </submittedName>
</protein>
<dbReference type="EMBL" id="DS113393">
    <property type="protein sequence ID" value="EAY07715.1"/>
    <property type="molecule type" value="Genomic_DNA"/>
</dbReference>
<dbReference type="VEuPathDB" id="TrichDB:TVAG_117960"/>
<accession>A2EHY3</accession>
<dbReference type="PANTHER" id="PTHR45737">
    <property type="entry name" value="VON WILLEBRAND FACTOR A DOMAIN-CONTAINING PROTEIN 5A"/>
    <property type="match status" value="1"/>
</dbReference>
<dbReference type="Proteomes" id="UP000001542">
    <property type="component" value="Unassembled WGS sequence"/>
</dbReference>
<dbReference type="AlphaFoldDB" id="A2EHY3"/>
<dbReference type="PANTHER" id="PTHR45737:SF6">
    <property type="entry name" value="VON WILLEBRAND FACTOR A DOMAIN-CONTAINING PROTEIN 5A"/>
    <property type="match status" value="1"/>
</dbReference>
<sequence length="216" mass="23921">MAPPKRCFRGIAPQGCYAAPPKQFNAKPMMRGMSQPGGGMGFGAPPPPPPCGAAMVPPHLANQMMQQMMSGASQYTTPAPPQYDANQMMQQMMSGVSQYTAPAPPQYAARQMMKQHAMDDSDVMIARYSSRPSNSPEEQIRKQKVDGSWDDFNGVDEIIETKYGHKVASTVAAIAFIRKVFKDHLSEFSLIIKKALSFLMKQDNRVDWNSIINKFI</sequence>
<name>A2EHY3_TRIV3</name>